<comment type="caution">
    <text evidence="2">The sequence shown here is derived from an EMBL/GenBank/DDBJ whole genome shotgun (WGS) entry which is preliminary data.</text>
</comment>
<dbReference type="AlphaFoldDB" id="A0A5J4X0Q9"/>
<feature type="compositionally biased region" description="Acidic residues" evidence="1">
    <location>
        <begin position="32"/>
        <end position="63"/>
    </location>
</feature>
<dbReference type="Proteomes" id="UP000324800">
    <property type="component" value="Unassembled WGS sequence"/>
</dbReference>
<protein>
    <submittedName>
        <fullName evidence="2">Uncharacterized protein</fullName>
    </submittedName>
</protein>
<evidence type="ECO:0000313" key="2">
    <source>
        <dbReference type="EMBL" id="KAA6400771.1"/>
    </source>
</evidence>
<name>A0A5J4X0Q9_9EUKA</name>
<evidence type="ECO:0000313" key="3">
    <source>
        <dbReference type="Proteomes" id="UP000324800"/>
    </source>
</evidence>
<accession>A0A5J4X0Q9</accession>
<proteinExistence type="predicted"/>
<reference evidence="2 3" key="1">
    <citation type="submission" date="2019-03" db="EMBL/GenBank/DDBJ databases">
        <title>Single cell metagenomics reveals metabolic interactions within the superorganism composed of flagellate Streblomastix strix and complex community of Bacteroidetes bacteria on its surface.</title>
        <authorList>
            <person name="Treitli S.C."/>
            <person name="Kolisko M."/>
            <person name="Husnik F."/>
            <person name="Keeling P."/>
            <person name="Hampl V."/>
        </authorList>
    </citation>
    <scope>NUCLEOTIDE SEQUENCE [LARGE SCALE GENOMIC DNA]</scope>
    <source>
        <strain evidence="2">ST1C</strain>
    </source>
</reference>
<feature type="region of interest" description="Disordered" evidence="1">
    <location>
        <begin position="1"/>
        <end position="85"/>
    </location>
</feature>
<gene>
    <name evidence="2" type="ORF">EZS28_003702</name>
</gene>
<organism evidence="2 3">
    <name type="scientific">Streblomastix strix</name>
    <dbReference type="NCBI Taxonomy" id="222440"/>
    <lineage>
        <taxon>Eukaryota</taxon>
        <taxon>Metamonada</taxon>
        <taxon>Preaxostyla</taxon>
        <taxon>Oxymonadida</taxon>
        <taxon>Streblomastigidae</taxon>
        <taxon>Streblomastix</taxon>
    </lineage>
</organism>
<sequence>MDLAADCVDEDGCSNPGGGGLILFQSTYYGDYIDDQYDDEDDEDQDEEEEEEGEEGEGEAFDGEDSKQEDQGDYYEQEAGGLILS</sequence>
<evidence type="ECO:0000256" key="1">
    <source>
        <dbReference type="SAM" id="MobiDB-lite"/>
    </source>
</evidence>
<dbReference type="EMBL" id="SNRW01000502">
    <property type="protein sequence ID" value="KAA6400771.1"/>
    <property type="molecule type" value="Genomic_DNA"/>
</dbReference>